<evidence type="ECO:0000256" key="8">
    <source>
        <dbReference type="ARBA" id="ARBA00023136"/>
    </source>
</evidence>
<evidence type="ECO:0000256" key="2">
    <source>
        <dbReference type="ARBA" id="ARBA00022448"/>
    </source>
</evidence>
<keyword evidence="8 11" id="KW-0472">Membrane</keyword>
<feature type="transmembrane region" description="Helical" evidence="11">
    <location>
        <begin position="444"/>
        <end position="466"/>
    </location>
</feature>
<dbReference type="Pfam" id="PF00662">
    <property type="entry name" value="Proton_antipo_N"/>
    <property type="match status" value="1"/>
</dbReference>
<dbReference type="RefSeq" id="WP_132421798.1">
    <property type="nucleotide sequence ID" value="NZ_SMFZ01000001.1"/>
</dbReference>
<feature type="region of interest" description="Disordered" evidence="10">
    <location>
        <begin position="778"/>
        <end position="797"/>
    </location>
</feature>
<feature type="transmembrane region" description="Helical" evidence="11">
    <location>
        <begin position="265"/>
        <end position="285"/>
    </location>
</feature>
<evidence type="ECO:0000313" key="16">
    <source>
        <dbReference type="EMBL" id="TCK25502.1"/>
    </source>
</evidence>
<feature type="transmembrane region" description="Helical" evidence="11">
    <location>
        <begin position="401"/>
        <end position="424"/>
    </location>
</feature>
<dbReference type="InterPro" id="IPR001516">
    <property type="entry name" value="Proton_antipo_N"/>
</dbReference>
<evidence type="ECO:0000256" key="6">
    <source>
        <dbReference type="ARBA" id="ARBA00022989"/>
    </source>
</evidence>
<reference evidence="16 17" key="1">
    <citation type="submission" date="2019-03" db="EMBL/GenBank/DDBJ databases">
        <title>Sequencing the genomes of 1000 actinobacteria strains.</title>
        <authorList>
            <person name="Klenk H.-P."/>
        </authorList>
    </citation>
    <scope>NUCLEOTIDE SEQUENCE [LARGE SCALE GENOMIC DNA]</scope>
    <source>
        <strain evidence="16 17">DSM 44969</strain>
    </source>
</reference>
<feature type="transmembrane region" description="Helical" evidence="11">
    <location>
        <begin position="750"/>
        <end position="767"/>
    </location>
</feature>
<evidence type="ECO:0000256" key="9">
    <source>
        <dbReference type="RuleBase" id="RU000320"/>
    </source>
</evidence>
<dbReference type="InterPro" id="IPR001750">
    <property type="entry name" value="ND/Mrp_TM"/>
</dbReference>
<evidence type="ECO:0000256" key="10">
    <source>
        <dbReference type="SAM" id="MobiDB-lite"/>
    </source>
</evidence>
<keyword evidence="4" id="KW-1003">Cell membrane</keyword>
<evidence type="ECO:0000256" key="3">
    <source>
        <dbReference type="ARBA" id="ARBA00022449"/>
    </source>
</evidence>
<evidence type="ECO:0000259" key="12">
    <source>
        <dbReference type="Pfam" id="PF00361"/>
    </source>
</evidence>
<keyword evidence="6 11" id="KW-1133">Transmembrane helix</keyword>
<evidence type="ECO:0000256" key="1">
    <source>
        <dbReference type="ARBA" id="ARBA00004651"/>
    </source>
</evidence>
<name>A0A4R1I5Z4_PSEEN</name>
<feature type="domain" description="MrpA C-terminal/MbhD" evidence="14">
    <location>
        <begin position="606"/>
        <end position="669"/>
    </location>
</feature>
<dbReference type="Pfam" id="PF20501">
    <property type="entry name" value="MbhE"/>
    <property type="match status" value="1"/>
</dbReference>
<keyword evidence="7" id="KW-0406">Ion transport</keyword>
<feature type="transmembrane region" description="Helical" evidence="11">
    <location>
        <begin position="315"/>
        <end position="339"/>
    </location>
</feature>
<protein>
    <submittedName>
        <fullName evidence="16">Multisubunit sodium/proton antiporter MrpA subunit</fullName>
    </submittedName>
</protein>
<dbReference type="InterPro" id="IPR046806">
    <property type="entry name" value="MrpA_C/MbhE"/>
</dbReference>
<dbReference type="Pfam" id="PF13244">
    <property type="entry name" value="MbhD"/>
    <property type="match status" value="1"/>
</dbReference>
<keyword evidence="3" id="KW-0050">Antiport</keyword>
<feature type="transmembrane region" description="Helical" evidence="11">
    <location>
        <begin position="106"/>
        <end position="124"/>
    </location>
</feature>
<dbReference type="PRINTS" id="PR01434">
    <property type="entry name" value="NADHDHGNASE5"/>
</dbReference>
<feature type="transmembrane region" description="Helical" evidence="11">
    <location>
        <begin position="360"/>
        <end position="381"/>
    </location>
</feature>
<dbReference type="Proteomes" id="UP000295560">
    <property type="component" value="Unassembled WGS sequence"/>
</dbReference>
<proteinExistence type="predicted"/>
<organism evidence="16 17">
    <name type="scientific">Pseudonocardia endophytica</name>
    <dbReference type="NCBI Taxonomy" id="401976"/>
    <lineage>
        <taxon>Bacteria</taxon>
        <taxon>Bacillati</taxon>
        <taxon>Actinomycetota</taxon>
        <taxon>Actinomycetes</taxon>
        <taxon>Pseudonocardiales</taxon>
        <taxon>Pseudonocardiaceae</taxon>
        <taxon>Pseudonocardia</taxon>
    </lineage>
</organism>
<feature type="domain" description="NADH:quinone oxidoreductase/Mrp antiporter transmembrane" evidence="12">
    <location>
        <begin position="124"/>
        <end position="402"/>
    </location>
</feature>
<comment type="subcellular location">
    <subcellularLocation>
        <location evidence="1">Cell membrane</location>
        <topology evidence="1">Multi-pass membrane protein</topology>
    </subcellularLocation>
    <subcellularLocation>
        <location evidence="9">Membrane</location>
        <topology evidence="9">Multi-pass membrane protein</topology>
    </subcellularLocation>
</comment>
<dbReference type="GO" id="GO:0006811">
    <property type="term" value="P:monoatomic ion transport"/>
    <property type="evidence" value="ECO:0007669"/>
    <property type="project" value="UniProtKB-KW"/>
</dbReference>
<dbReference type="Pfam" id="PF00361">
    <property type="entry name" value="Proton_antipo_M"/>
    <property type="match status" value="1"/>
</dbReference>
<evidence type="ECO:0000256" key="11">
    <source>
        <dbReference type="SAM" id="Phobius"/>
    </source>
</evidence>
<keyword evidence="5 9" id="KW-0812">Transmembrane</keyword>
<dbReference type="InterPro" id="IPR050616">
    <property type="entry name" value="CPA3_Na-H_Antiporter_A"/>
</dbReference>
<dbReference type="PANTHER" id="PTHR43373:SF1">
    <property type="entry name" value="NA(+)_H(+) ANTIPORTER SUBUNIT A"/>
    <property type="match status" value="1"/>
</dbReference>
<feature type="transmembrane region" description="Helical" evidence="11">
    <location>
        <begin position="162"/>
        <end position="188"/>
    </location>
</feature>
<feature type="transmembrane region" description="Helical" evidence="11">
    <location>
        <begin position="689"/>
        <end position="709"/>
    </location>
</feature>
<gene>
    <name evidence="16" type="ORF">EV378_1311</name>
</gene>
<feature type="transmembrane region" description="Helical" evidence="11">
    <location>
        <begin position="562"/>
        <end position="582"/>
    </location>
</feature>
<evidence type="ECO:0000313" key="17">
    <source>
        <dbReference type="Proteomes" id="UP000295560"/>
    </source>
</evidence>
<keyword evidence="2" id="KW-0813">Transport</keyword>
<feature type="transmembrane region" description="Helical" evidence="11">
    <location>
        <begin position="646"/>
        <end position="668"/>
    </location>
</feature>
<evidence type="ECO:0000259" key="14">
    <source>
        <dbReference type="Pfam" id="PF13244"/>
    </source>
</evidence>
<dbReference type="GO" id="GO:0005886">
    <property type="term" value="C:plasma membrane"/>
    <property type="evidence" value="ECO:0007669"/>
    <property type="project" value="UniProtKB-SubCell"/>
</dbReference>
<dbReference type="AlphaFoldDB" id="A0A4R1I5Z4"/>
<feature type="transmembrane region" description="Helical" evidence="11">
    <location>
        <begin position="130"/>
        <end position="150"/>
    </location>
</feature>
<evidence type="ECO:0000256" key="7">
    <source>
        <dbReference type="ARBA" id="ARBA00023065"/>
    </source>
</evidence>
<evidence type="ECO:0000256" key="4">
    <source>
        <dbReference type="ARBA" id="ARBA00022475"/>
    </source>
</evidence>
<dbReference type="InterPro" id="IPR025383">
    <property type="entry name" value="MrpA_C/MbhD"/>
</dbReference>
<dbReference type="PANTHER" id="PTHR43373">
    <property type="entry name" value="NA(+)/H(+) ANTIPORTER SUBUNIT"/>
    <property type="match status" value="1"/>
</dbReference>
<feature type="transmembrane region" description="Helical" evidence="11">
    <location>
        <begin position="594"/>
        <end position="614"/>
    </location>
</feature>
<keyword evidence="17" id="KW-1185">Reference proteome</keyword>
<feature type="transmembrane region" description="Helical" evidence="11">
    <location>
        <begin position="621"/>
        <end position="640"/>
    </location>
</feature>
<evidence type="ECO:0000259" key="13">
    <source>
        <dbReference type="Pfam" id="PF00662"/>
    </source>
</evidence>
<feature type="domain" description="MrpA C-terminal/MbhE" evidence="15">
    <location>
        <begin position="689"/>
        <end position="764"/>
    </location>
</feature>
<accession>A0A4R1I5Z4</accession>
<dbReference type="EMBL" id="SMFZ01000001">
    <property type="protein sequence ID" value="TCK25502.1"/>
    <property type="molecule type" value="Genomic_DNA"/>
</dbReference>
<feature type="domain" description="NADH-Ubiquinone oxidoreductase (complex I) chain 5 N-terminal" evidence="13">
    <location>
        <begin position="62"/>
        <end position="96"/>
    </location>
</feature>
<sequence length="797" mass="82556">MLVIVIAHLVVAGACAWIARRSRAAAFAVAAVLPALTLVWALAHAGQALDGGVSDRIEWVPQLGLGFSLRLDALGLVMVVLVSGLGALILAYSVRYFGPTSRDAPRTAALLLAFAGFMLGLVLADDLLTLYVFWELTSIASFLLVGQGGLHKANRRAAVQALLVTVFGGLAMLLGIVLLGHAAGTYVISEIVAAPPTGAAATAGIVLILLGALTKSAQLPFHPWLPAAMAAPTPVSAYLHAASMVKAGVVLVARLSPAFAVRPEWWVPVVVLGLATMLLGGWRALTEPDLKRLLAFGTVSQLGFLMVLFGSGSRIAAYAGIGMLLAHGLFKAPLFMVVGTIDKVTGTRRVDELSGLWRRLPGLAAVATLAALSMAGAPPLLGFVGKEAAFQAYLNEGGLRGWLVDLGVLAGAILTVAYTARFLWGAFATKPGVERTEAARPGPVLTVPAWICALSGLVLALVTFVPDTLATSYAAAYPERSDPVAAGYHLAIWHGLGLPLLESAIALVVGLAMHVMRHRVAAVAGAITSPVSAQRGYERIVSGLERLATFVTGRLQAGSLPAYLGAIIVTMLALPGVAVVRAVVDGLLPPLPRYIDAVAQLPLGVAVVLCALALPKVRRRFTAVVLVGAIGYGIGGLFIVDGGPDLALAQFLVETLTLVAFVFVLRRLPAHFDRPRVAPPSRRATVSKAVLAGVAGTMVALTAVLLSAARTAPSTASDAYVAQARDGTGADNVIAAILVDFRALDTVGEISVLLIAAAGTASLVLATRFDRRRRRGDGVDAIDSGAGSPEHEKEVLG</sequence>
<dbReference type="GO" id="GO:0015297">
    <property type="term" value="F:antiporter activity"/>
    <property type="evidence" value="ECO:0007669"/>
    <property type="project" value="UniProtKB-KW"/>
</dbReference>
<dbReference type="OrthoDB" id="9811798at2"/>
<evidence type="ECO:0000259" key="15">
    <source>
        <dbReference type="Pfam" id="PF20501"/>
    </source>
</evidence>
<comment type="caution">
    <text evidence="16">The sequence shown here is derived from an EMBL/GenBank/DDBJ whole genome shotgun (WGS) entry which is preliminary data.</text>
</comment>
<feature type="transmembrane region" description="Helical" evidence="11">
    <location>
        <begin position="194"/>
        <end position="214"/>
    </location>
</feature>
<feature type="transmembrane region" description="Helical" evidence="11">
    <location>
        <begin position="292"/>
        <end position="309"/>
    </location>
</feature>
<feature type="transmembrane region" description="Helical" evidence="11">
    <location>
        <begin position="73"/>
        <end position="94"/>
    </location>
</feature>
<feature type="transmembrane region" description="Helical" evidence="11">
    <location>
        <begin position="486"/>
        <end position="509"/>
    </location>
</feature>
<evidence type="ECO:0000256" key="5">
    <source>
        <dbReference type="ARBA" id="ARBA00022692"/>
    </source>
</evidence>